<feature type="domain" description="SGNH hydrolase-type esterase" evidence="1">
    <location>
        <begin position="170"/>
        <end position="307"/>
    </location>
</feature>
<proteinExistence type="predicted"/>
<comment type="caution">
    <text evidence="2">The sequence shown here is derived from an EMBL/GenBank/DDBJ whole genome shotgun (WGS) entry which is preliminary data.</text>
</comment>
<dbReference type="Pfam" id="PF13472">
    <property type="entry name" value="Lipase_GDSL_2"/>
    <property type="match status" value="1"/>
</dbReference>
<dbReference type="SUPFAM" id="SSF52266">
    <property type="entry name" value="SGNH hydrolase"/>
    <property type="match status" value="1"/>
</dbReference>
<dbReference type="Proteomes" id="UP000718564">
    <property type="component" value="Unassembled WGS sequence"/>
</dbReference>
<reference evidence="2 3" key="1">
    <citation type="submission" date="2018-06" db="EMBL/GenBank/DDBJ databases">
        <title>Comparative genomics of Brasilonema spp. strains.</title>
        <authorList>
            <person name="Alvarenga D.O."/>
            <person name="Fiore M.F."/>
            <person name="Varani A.M."/>
        </authorList>
    </citation>
    <scope>NUCLEOTIDE SEQUENCE [LARGE SCALE GENOMIC DNA]</scope>
    <source>
        <strain evidence="2 3">SPC951</strain>
    </source>
</reference>
<dbReference type="InterPro" id="IPR013830">
    <property type="entry name" value="SGNH_hydro"/>
</dbReference>
<dbReference type="RefSeq" id="WP_169157815.1">
    <property type="nucleotide sequence ID" value="NZ_CAWPJE010000288.1"/>
</dbReference>
<dbReference type="CDD" id="cd01828">
    <property type="entry name" value="sialate_O-acetylesterase_like2"/>
    <property type="match status" value="1"/>
</dbReference>
<dbReference type="PANTHER" id="PTHR30383">
    <property type="entry name" value="THIOESTERASE 1/PROTEASE 1/LYSOPHOSPHOLIPASE L1"/>
    <property type="match status" value="1"/>
</dbReference>
<dbReference type="PANTHER" id="PTHR30383:SF5">
    <property type="entry name" value="SGNH HYDROLASE-TYPE ESTERASE DOMAIN-CONTAINING PROTEIN"/>
    <property type="match status" value="1"/>
</dbReference>
<evidence type="ECO:0000313" key="3">
    <source>
        <dbReference type="Proteomes" id="UP000718564"/>
    </source>
</evidence>
<dbReference type="InterPro" id="IPR036514">
    <property type="entry name" value="SGNH_hydro_sf"/>
</dbReference>
<keyword evidence="3" id="KW-1185">Reference proteome</keyword>
<protein>
    <submittedName>
        <fullName evidence="2">Lipolytic protein G-D-S-L family</fullName>
    </submittedName>
</protein>
<sequence length="326" mass="36781">MRNLCLLTVGLLTGLVIPALTLVHLSNVSLKNSKVAGNLKYVSKANLTKKIFSIAERNPPELSHSWLPKPIVSYSNLNTQVVSHKITSGNQLYHERLAALKAGQIYPSLPKQRTESSLISTTKTQLTYEDWKSLLAMEAKAMTQSQGDHRLGILVGDSLSLWFPQEKLPVDRLWLNQGISGDTCGGVLKRVSVFSETRPDFIYIMVGINDLRKGTTDEIILHNHRQIVRKLRQTHPKTIIFIQSILPTRLSAISNTRIRHLNDQLSLIARQEGVYYLNLYDWFADFQGNLRLELTTDGLHLNTEAYDVWRSAIDEAEHSTIRMAGS</sequence>
<gene>
    <name evidence="2" type="ORF">DP116_25540</name>
</gene>
<organism evidence="2 3">
    <name type="scientific">Brasilonema bromeliae SPC951</name>
    <dbReference type="NCBI Taxonomy" id="385972"/>
    <lineage>
        <taxon>Bacteria</taxon>
        <taxon>Bacillati</taxon>
        <taxon>Cyanobacteriota</taxon>
        <taxon>Cyanophyceae</taxon>
        <taxon>Nostocales</taxon>
        <taxon>Scytonemataceae</taxon>
        <taxon>Brasilonema</taxon>
        <taxon>Bromeliae group (in: Brasilonema)</taxon>
    </lineage>
</organism>
<name>A0ABX1PE61_9CYAN</name>
<accession>A0ABX1PE61</accession>
<evidence type="ECO:0000259" key="1">
    <source>
        <dbReference type="Pfam" id="PF13472"/>
    </source>
</evidence>
<dbReference type="Gene3D" id="3.40.50.1110">
    <property type="entry name" value="SGNH hydrolase"/>
    <property type="match status" value="1"/>
</dbReference>
<evidence type="ECO:0000313" key="2">
    <source>
        <dbReference type="EMBL" id="NMG22626.1"/>
    </source>
</evidence>
<dbReference type="InterPro" id="IPR051532">
    <property type="entry name" value="Ester_Hydrolysis_Enzymes"/>
</dbReference>
<dbReference type="EMBL" id="QMEB01000285">
    <property type="protein sequence ID" value="NMG22626.1"/>
    <property type="molecule type" value="Genomic_DNA"/>
</dbReference>